<keyword evidence="2" id="KW-1185">Reference proteome</keyword>
<proteinExistence type="predicted"/>
<dbReference type="RefSeq" id="WP_381505026.1">
    <property type="nucleotide sequence ID" value="NZ_JBHUOM010000023.1"/>
</dbReference>
<evidence type="ECO:0000313" key="2">
    <source>
        <dbReference type="Proteomes" id="UP001597512"/>
    </source>
</evidence>
<comment type="caution">
    <text evidence="1">The sequence shown here is derived from an EMBL/GenBank/DDBJ whole genome shotgun (WGS) entry which is preliminary data.</text>
</comment>
<dbReference type="EMBL" id="JBHUOM010000023">
    <property type="protein sequence ID" value="MFD2936327.1"/>
    <property type="molecule type" value="Genomic_DNA"/>
</dbReference>
<evidence type="ECO:0000313" key="1">
    <source>
        <dbReference type="EMBL" id="MFD2936327.1"/>
    </source>
</evidence>
<reference evidence="2" key="1">
    <citation type="journal article" date="2019" name="Int. J. Syst. Evol. Microbiol.">
        <title>The Global Catalogue of Microorganisms (GCM) 10K type strain sequencing project: providing services to taxonomists for standard genome sequencing and annotation.</title>
        <authorList>
            <consortium name="The Broad Institute Genomics Platform"/>
            <consortium name="The Broad Institute Genome Sequencing Center for Infectious Disease"/>
            <person name="Wu L."/>
            <person name="Ma J."/>
        </authorList>
    </citation>
    <scope>NUCLEOTIDE SEQUENCE [LARGE SCALE GENOMIC DNA]</scope>
    <source>
        <strain evidence="2">KCTC 52490</strain>
    </source>
</reference>
<dbReference type="Proteomes" id="UP001597512">
    <property type="component" value="Unassembled WGS sequence"/>
</dbReference>
<sequence length="206" mass="22729">MKFLTCDAITGVIKTVTASDCMLLLEQAKRFGYIDWPQAVPLGDQATILGQAAHTARMAAVDTTKLSLPKAKLYSPELAGTEPVKVGSNDNTTPDGRSIVRGQTVPMFTAKYTGLTPQQFEDFEDIFARGNKSADFNTMGFVAYLGQRQFMCSKTFGPIPFNAGFIGDPTGMQLHDLTQFNIQMELNKGWFRDVMVVTLNFNHDLL</sequence>
<accession>A0ABW6AP58</accession>
<evidence type="ECO:0008006" key="3">
    <source>
        <dbReference type="Google" id="ProtNLM"/>
    </source>
</evidence>
<protein>
    <recommendedName>
        <fullName evidence="3">Virion structural protein</fullName>
    </recommendedName>
</protein>
<gene>
    <name evidence="1" type="ORF">ACFS25_21275</name>
</gene>
<name>A0ABW6AP58_9BACT</name>
<organism evidence="1 2">
    <name type="scientific">Spirosoma flavum</name>
    <dbReference type="NCBI Taxonomy" id="2048557"/>
    <lineage>
        <taxon>Bacteria</taxon>
        <taxon>Pseudomonadati</taxon>
        <taxon>Bacteroidota</taxon>
        <taxon>Cytophagia</taxon>
        <taxon>Cytophagales</taxon>
        <taxon>Cytophagaceae</taxon>
        <taxon>Spirosoma</taxon>
    </lineage>
</organism>